<dbReference type="SMART" id="SM00184">
    <property type="entry name" value="RING"/>
    <property type="match status" value="1"/>
</dbReference>
<keyword evidence="3" id="KW-0862">Zinc</keyword>
<dbReference type="Gene3D" id="3.30.160.60">
    <property type="entry name" value="Classic Zinc Finger"/>
    <property type="match status" value="1"/>
</dbReference>
<dbReference type="Gene3D" id="3.30.40.10">
    <property type="entry name" value="Zinc/RING finger domain, C3HC4 (zinc finger)"/>
    <property type="match status" value="1"/>
</dbReference>
<dbReference type="SMART" id="SM00336">
    <property type="entry name" value="BBOX"/>
    <property type="match status" value="1"/>
</dbReference>
<dbReference type="InterPro" id="IPR000315">
    <property type="entry name" value="Znf_B-box"/>
</dbReference>
<dbReference type="InterPro" id="IPR050143">
    <property type="entry name" value="TRIM/RBCC"/>
</dbReference>
<dbReference type="Gene3D" id="2.60.120.920">
    <property type="match status" value="1"/>
</dbReference>
<dbReference type="PRINTS" id="PR01407">
    <property type="entry name" value="BUTYPHLNCDUF"/>
</dbReference>
<dbReference type="InterPro" id="IPR006574">
    <property type="entry name" value="PRY"/>
</dbReference>
<dbReference type="AlphaFoldDB" id="A0A8T3CTW6"/>
<feature type="coiled-coil region" evidence="5">
    <location>
        <begin position="187"/>
        <end position="218"/>
    </location>
</feature>
<proteinExistence type="predicted"/>
<dbReference type="Pfam" id="PF13765">
    <property type="entry name" value="PRY"/>
    <property type="match status" value="1"/>
</dbReference>
<dbReference type="FunFam" id="2.60.120.920:FF:000004">
    <property type="entry name" value="Butyrophilin subfamily 1 member A1"/>
    <property type="match status" value="1"/>
</dbReference>
<evidence type="ECO:0000313" key="10">
    <source>
        <dbReference type="Proteomes" id="UP000829720"/>
    </source>
</evidence>
<evidence type="ECO:0000256" key="4">
    <source>
        <dbReference type="PROSITE-ProRule" id="PRU00024"/>
    </source>
</evidence>
<accession>A0A8T3CTW6</accession>
<organism evidence="9 10">
    <name type="scientific">Albula goreensis</name>
    <dbReference type="NCBI Taxonomy" id="1534307"/>
    <lineage>
        <taxon>Eukaryota</taxon>
        <taxon>Metazoa</taxon>
        <taxon>Chordata</taxon>
        <taxon>Craniata</taxon>
        <taxon>Vertebrata</taxon>
        <taxon>Euteleostomi</taxon>
        <taxon>Actinopterygii</taxon>
        <taxon>Neopterygii</taxon>
        <taxon>Teleostei</taxon>
        <taxon>Albuliformes</taxon>
        <taxon>Albulidae</taxon>
        <taxon>Albula</taxon>
    </lineage>
</organism>
<dbReference type="Pfam" id="PF00622">
    <property type="entry name" value="SPRY"/>
    <property type="match status" value="1"/>
</dbReference>
<dbReference type="SUPFAM" id="SSF57850">
    <property type="entry name" value="RING/U-box"/>
    <property type="match status" value="1"/>
</dbReference>
<dbReference type="SMART" id="SM00449">
    <property type="entry name" value="SPRY"/>
    <property type="match status" value="1"/>
</dbReference>
<keyword evidence="10" id="KW-1185">Reference proteome</keyword>
<dbReference type="Pfam" id="PF00643">
    <property type="entry name" value="zf-B_box"/>
    <property type="match status" value="1"/>
</dbReference>
<dbReference type="Proteomes" id="UP000829720">
    <property type="component" value="Unassembled WGS sequence"/>
</dbReference>
<dbReference type="InterPro" id="IPR017907">
    <property type="entry name" value="Znf_RING_CS"/>
</dbReference>
<dbReference type="CDD" id="cd13733">
    <property type="entry name" value="SPRY_PRY_C-I_1"/>
    <property type="match status" value="1"/>
</dbReference>
<reference evidence="9" key="1">
    <citation type="submission" date="2021-01" db="EMBL/GenBank/DDBJ databases">
        <authorList>
            <person name="Zahm M."/>
            <person name="Roques C."/>
            <person name="Cabau C."/>
            <person name="Klopp C."/>
            <person name="Donnadieu C."/>
            <person name="Jouanno E."/>
            <person name="Lampietro C."/>
            <person name="Louis A."/>
            <person name="Herpin A."/>
            <person name="Echchiki A."/>
            <person name="Berthelot C."/>
            <person name="Parey E."/>
            <person name="Roest-Crollius H."/>
            <person name="Braasch I."/>
            <person name="Postlethwait J."/>
            <person name="Bobe J."/>
            <person name="Montfort J."/>
            <person name="Bouchez O."/>
            <person name="Begum T."/>
            <person name="Mejri S."/>
            <person name="Adams A."/>
            <person name="Chen W.-J."/>
            <person name="Guiguen Y."/>
        </authorList>
    </citation>
    <scope>NUCLEOTIDE SEQUENCE</scope>
    <source>
        <tissue evidence="9">Blood</tissue>
    </source>
</reference>
<dbReference type="GO" id="GO:0008270">
    <property type="term" value="F:zinc ion binding"/>
    <property type="evidence" value="ECO:0007669"/>
    <property type="project" value="UniProtKB-KW"/>
</dbReference>
<dbReference type="InterPro" id="IPR043136">
    <property type="entry name" value="B30.2/SPRY_sf"/>
</dbReference>
<protein>
    <submittedName>
        <fullName evidence="9">Uncharacterized protein</fullName>
    </submittedName>
</protein>
<evidence type="ECO:0000256" key="5">
    <source>
        <dbReference type="SAM" id="Coils"/>
    </source>
</evidence>
<dbReference type="InterPro" id="IPR003879">
    <property type="entry name" value="Butyrophylin_SPRY"/>
</dbReference>
<dbReference type="SUPFAM" id="SSF49899">
    <property type="entry name" value="Concanavalin A-like lectins/glucanases"/>
    <property type="match status" value="1"/>
</dbReference>
<dbReference type="InterPro" id="IPR013083">
    <property type="entry name" value="Znf_RING/FYVE/PHD"/>
</dbReference>
<evidence type="ECO:0000313" key="9">
    <source>
        <dbReference type="EMBL" id="KAI1887180.1"/>
    </source>
</evidence>
<name>A0A8T3CTW6_9TELE</name>
<dbReference type="PROSITE" id="PS50188">
    <property type="entry name" value="B302_SPRY"/>
    <property type="match status" value="1"/>
</dbReference>
<comment type="caution">
    <text evidence="9">The sequence shown here is derived from an EMBL/GenBank/DDBJ whole genome shotgun (WGS) entry which is preliminary data.</text>
</comment>
<dbReference type="SMART" id="SM00589">
    <property type="entry name" value="PRY"/>
    <property type="match status" value="1"/>
</dbReference>
<keyword evidence="2 4" id="KW-0863">Zinc-finger</keyword>
<keyword evidence="5" id="KW-0175">Coiled coil</keyword>
<dbReference type="PROSITE" id="PS50119">
    <property type="entry name" value="ZF_BBOX"/>
    <property type="match status" value="1"/>
</dbReference>
<feature type="domain" description="RING-type" evidence="6">
    <location>
        <begin position="12"/>
        <end position="52"/>
    </location>
</feature>
<dbReference type="PROSITE" id="PS00518">
    <property type="entry name" value="ZF_RING_1"/>
    <property type="match status" value="1"/>
</dbReference>
<feature type="domain" description="B30.2/SPRY" evidence="8">
    <location>
        <begin position="272"/>
        <end position="464"/>
    </location>
</feature>
<keyword evidence="1" id="KW-0479">Metal-binding</keyword>
<dbReference type="InterPro" id="IPR003877">
    <property type="entry name" value="SPRY_dom"/>
</dbReference>
<dbReference type="InterPro" id="IPR013320">
    <property type="entry name" value="ConA-like_dom_sf"/>
</dbReference>
<dbReference type="InterPro" id="IPR001870">
    <property type="entry name" value="B30.2/SPRY"/>
</dbReference>
<dbReference type="OrthoDB" id="8764408at2759"/>
<evidence type="ECO:0000256" key="1">
    <source>
        <dbReference type="ARBA" id="ARBA00022723"/>
    </source>
</evidence>
<sequence>MTTKMSSLTICCSVCLEIFTDSVRMPCSHIFCRVCLLQGCGERSPRECPVCKRLSIEDAPLNLDLRNIAESYFKHRVEAESTGKSDVCCSFHGEKLQFFCVEIQEPLCAVCHSSNNHRNHKHCPVEKAAMDLKNELKTALNPMQEKLDRFTEVKYEFEKTAEHIKSQAEHSEKQVRTQFEKLHQFLRDEEEARLAALREEEEQKSQMMEEKIKKITKHIATLSDKITAIENCIDMKNVSFLKAYKDTVLRAQCKLQEPVLPAGALIDVGKHVGNLKFKVWKKMIEMLQYTPVTLDPNTAAVWLFLTNGFTRVRDTEKEQQLPNNPERFYPCVGVLGSEGFTSGRHTWEVEVGNKPSWDIGVVRESINRKGAIRCSPMEGFWVLALRKGEGYKAAGVTHLHLEKKPQRIRVQLDYEEGEVSFFNSKDMSLIYTFRDTFTGRVFPYFNPDLYTDGSNPGALQICPDRVSVSVAPSQWRIV</sequence>
<dbReference type="InterPro" id="IPR001841">
    <property type="entry name" value="Znf_RING"/>
</dbReference>
<dbReference type="Pfam" id="PF13445">
    <property type="entry name" value="zf-RING_UBOX"/>
    <property type="match status" value="1"/>
</dbReference>
<dbReference type="PROSITE" id="PS50089">
    <property type="entry name" value="ZF_RING_2"/>
    <property type="match status" value="1"/>
</dbReference>
<dbReference type="EMBL" id="JAERUA010000019">
    <property type="protein sequence ID" value="KAI1887180.1"/>
    <property type="molecule type" value="Genomic_DNA"/>
</dbReference>
<evidence type="ECO:0000256" key="2">
    <source>
        <dbReference type="ARBA" id="ARBA00022771"/>
    </source>
</evidence>
<dbReference type="InterPro" id="IPR027370">
    <property type="entry name" value="Znf-RING_euk"/>
</dbReference>
<feature type="domain" description="B box-type" evidence="7">
    <location>
        <begin position="84"/>
        <end position="125"/>
    </location>
</feature>
<dbReference type="PANTHER" id="PTHR24103">
    <property type="entry name" value="E3 UBIQUITIN-PROTEIN LIGASE TRIM"/>
    <property type="match status" value="1"/>
</dbReference>
<evidence type="ECO:0000259" key="8">
    <source>
        <dbReference type="PROSITE" id="PS50188"/>
    </source>
</evidence>
<dbReference type="SUPFAM" id="SSF57845">
    <property type="entry name" value="B-box zinc-binding domain"/>
    <property type="match status" value="1"/>
</dbReference>
<evidence type="ECO:0000256" key="3">
    <source>
        <dbReference type="ARBA" id="ARBA00022833"/>
    </source>
</evidence>
<evidence type="ECO:0000259" key="7">
    <source>
        <dbReference type="PROSITE" id="PS50119"/>
    </source>
</evidence>
<evidence type="ECO:0000259" key="6">
    <source>
        <dbReference type="PROSITE" id="PS50089"/>
    </source>
</evidence>
<gene>
    <name evidence="9" type="ORF">AGOR_G00203480</name>
</gene>